<dbReference type="EMBL" id="JBFXLS010000031">
    <property type="protein sequence ID" value="KAL2826320.1"/>
    <property type="molecule type" value="Genomic_DNA"/>
</dbReference>
<organism evidence="3 4">
    <name type="scientific">Aspergillus cavernicola</name>
    <dbReference type="NCBI Taxonomy" id="176166"/>
    <lineage>
        <taxon>Eukaryota</taxon>
        <taxon>Fungi</taxon>
        <taxon>Dikarya</taxon>
        <taxon>Ascomycota</taxon>
        <taxon>Pezizomycotina</taxon>
        <taxon>Eurotiomycetes</taxon>
        <taxon>Eurotiomycetidae</taxon>
        <taxon>Eurotiales</taxon>
        <taxon>Aspergillaceae</taxon>
        <taxon>Aspergillus</taxon>
        <taxon>Aspergillus subgen. Nidulantes</taxon>
    </lineage>
</organism>
<keyword evidence="4" id="KW-1185">Reference proteome</keyword>
<sequence>MAPVKFTKPPDLSGRTPIYRLSKTTPLPSPPARPQPTPPQHTSNAVQPYQPPYHPAPYHSPYPSAQSAPRPQSTPQDDKANASAQTPQQTPNSEAQGSPLTKRRGRKLQESEILILVNCCLEYQSIFHDNPSRFWYCVATSLKRQIKRNFSWQSCRQIIEELVLERRERRWDVTAGRVKEQPLTELLVATDKWISFCDAVGAPPNNIATPAHSLKRAGQPESPATDPNAAKRPRQNEQNIPSIPAPPPPVPQGSQLMPTHPMQPVPIPTIPSGPTMSEFQTLKLDIQSLRMDVQSMRREMQEVQHEVNAKLGMILHSLQEVKANQAKEK</sequence>
<protein>
    <submittedName>
        <fullName evidence="3">Uncharacterized protein</fullName>
    </submittedName>
</protein>
<feature type="compositionally biased region" description="Polar residues" evidence="2">
    <location>
        <begin position="82"/>
        <end position="99"/>
    </location>
</feature>
<evidence type="ECO:0000256" key="1">
    <source>
        <dbReference type="SAM" id="Coils"/>
    </source>
</evidence>
<name>A0ABR4IEW9_9EURO</name>
<proteinExistence type="predicted"/>
<dbReference type="Proteomes" id="UP001610335">
    <property type="component" value="Unassembled WGS sequence"/>
</dbReference>
<evidence type="ECO:0000313" key="3">
    <source>
        <dbReference type="EMBL" id="KAL2826320.1"/>
    </source>
</evidence>
<evidence type="ECO:0000313" key="4">
    <source>
        <dbReference type="Proteomes" id="UP001610335"/>
    </source>
</evidence>
<feature type="compositionally biased region" description="Pro residues" evidence="2">
    <location>
        <begin position="27"/>
        <end position="39"/>
    </location>
</feature>
<feature type="coiled-coil region" evidence="1">
    <location>
        <begin position="279"/>
        <end position="306"/>
    </location>
</feature>
<reference evidence="3 4" key="1">
    <citation type="submission" date="2024-07" db="EMBL/GenBank/DDBJ databases">
        <title>Section-level genome sequencing and comparative genomics of Aspergillus sections Usti and Cavernicolus.</title>
        <authorList>
            <consortium name="Lawrence Berkeley National Laboratory"/>
            <person name="Nybo J.L."/>
            <person name="Vesth T.C."/>
            <person name="Theobald S."/>
            <person name="Frisvad J.C."/>
            <person name="Larsen T.O."/>
            <person name="Kjaerboelling I."/>
            <person name="Rothschild-Mancinelli K."/>
            <person name="Lyhne E.K."/>
            <person name="Kogle M.E."/>
            <person name="Barry K."/>
            <person name="Clum A."/>
            <person name="Na H."/>
            <person name="Ledsgaard L."/>
            <person name="Lin J."/>
            <person name="Lipzen A."/>
            <person name="Kuo A."/>
            <person name="Riley R."/>
            <person name="Mondo S."/>
            <person name="LaButti K."/>
            <person name="Haridas S."/>
            <person name="Pangalinan J."/>
            <person name="Salamov A.A."/>
            <person name="Simmons B.A."/>
            <person name="Magnuson J.K."/>
            <person name="Chen J."/>
            <person name="Drula E."/>
            <person name="Henrissat B."/>
            <person name="Wiebenga A."/>
            <person name="Lubbers R.J."/>
            <person name="Gomes A.C."/>
            <person name="Makela M.R."/>
            <person name="Stajich J."/>
            <person name="Grigoriev I.V."/>
            <person name="Mortensen U.H."/>
            <person name="De vries R.P."/>
            <person name="Baker S.E."/>
            <person name="Andersen M.R."/>
        </authorList>
    </citation>
    <scope>NUCLEOTIDE SEQUENCE [LARGE SCALE GENOMIC DNA]</scope>
    <source>
        <strain evidence="3 4">CBS 600.67</strain>
    </source>
</reference>
<gene>
    <name evidence="3" type="ORF">BDW59DRAFT_161159</name>
</gene>
<accession>A0ABR4IEW9</accession>
<feature type="region of interest" description="Disordered" evidence="2">
    <location>
        <begin position="1"/>
        <end position="105"/>
    </location>
</feature>
<feature type="region of interest" description="Disordered" evidence="2">
    <location>
        <begin position="207"/>
        <end position="263"/>
    </location>
</feature>
<evidence type="ECO:0000256" key="2">
    <source>
        <dbReference type="SAM" id="MobiDB-lite"/>
    </source>
</evidence>
<keyword evidence="1" id="KW-0175">Coiled coil</keyword>
<feature type="compositionally biased region" description="Pro residues" evidence="2">
    <location>
        <begin position="49"/>
        <end position="60"/>
    </location>
</feature>
<comment type="caution">
    <text evidence="3">The sequence shown here is derived from an EMBL/GenBank/DDBJ whole genome shotgun (WGS) entry which is preliminary data.</text>
</comment>